<dbReference type="Proteomes" id="UP000002668">
    <property type="component" value="Genome"/>
</dbReference>
<dbReference type="InParanoid" id="E4ZH49"/>
<accession>E4ZH49</accession>
<reference evidence="2" key="1">
    <citation type="journal article" date="2011" name="Nat. Commun.">
        <title>Effector diversification within compartments of the Leptosphaeria maculans genome affected by Repeat-Induced Point mutations.</title>
        <authorList>
            <person name="Rouxel T."/>
            <person name="Grandaubert J."/>
            <person name="Hane J.K."/>
            <person name="Hoede C."/>
            <person name="van de Wouw A.P."/>
            <person name="Couloux A."/>
            <person name="Dominguez V."/>
            <person name="Anthouard V."/>
            <person name="Bally P."/>
            <person name="Bourras S."/>
            <person name="Cozijnsen A.J."/>
            <person name="Ciuffetti L.M."/>
            <person name="Degrave A."/>
            <person name="Dilmaghani A."/>
            <person name="Duret L."/>
            <person name="Fudal I."/>
            <person name="Goodwin S.B."/>
            <person name="Gout L."/>
            <person name="Glaser N."/>
            <person name="Linglin J."/>
            <person name="Kema G.H.J."/>
            <person name="Lapalu N."/>
            <person name="Lawrence C.B."/>
            <person name="May K."/>
            <person name="Meyer M."/>
            <person name="Ollivier B."/>
            <person name="Poulain J."/>
            <person name="Schoch C.L."/>
            <person name="Simon A."/>
            <person name="Spatafora J.W."/>
            <person name="Stachowiak A."/>
            <person name="Turgeon B.G."/>
            <person name="Tyler B.M."/>
            <person name="Vincent D."/>
            <person name="Weissenbach J."/>
            <person name="Amselem J."/>
            <person name="Quesneville H."/>
            <person name="Oliver R.P."/>
            <person name="Wincker P."/>
            <person name="Balesdent M.-H."/>
            <person name="Howlett B.J."/>
        </authorList>
    </citation>
    <scope>NUCLEOTIDE SEQUENCE [LARGE SCALE GENOMIC DNA]</scope>
    <source>
        <strain evidence="2">JN3 / isolate v23.1.3 / race Av1-4-5-6-7-8</strain>
    </source>
</reference>
<evidence type="ECO:0000313" key="1">
    <source>
        <dbReference type="EMBL" id="CBX90619.1"/>
    </source>
</evidence>
<evidence type="ECO:0000313" key="2">
    <source>
        <dbReference type="Proteomes" id="UP000002668"/>
    </source>
</evidence>
<name>E4ZH49_LEPMJ</name>
<dbReference type="RefSeq" id="XP_003833984.1">
    <property type="nucleotide sequence ID" value="XM_003833936.1"/>
</dbReference>
<dbReference type="OrthoDB" id="3789784at2759"/>
<dbReference type="GeneID" id="13284538"/>
<keyword evidence="2" id="KW-1185">Reference proteome</keyword>
<dbReference type="VEuPathDB" id="FungiDB:LEMA_P056530.1"/>
<dbReference type="AlphaFoldDB" id="E4ZH49"/>
<organism evidence="2">
    <name type="scientific">Leptosphaeria maculans (strain JN3 / isolate v23.1.3 / race Av1-4-5-6-7-8)</name>
    <name type="common">Blackleg fungus</name>
    <name type="synonym">Phoma lingam</name>
    <dbReference type="NCBI Taxonomy" id="985895"/>
    <lineage>
        <taxon>Eukaryota</taxon>
        <taxon>Fungi</taxon>
        <taxon>Dikarya</taxon>
        <taxon>Ascomycota</taxon>
        <taxon>Pezizomycotina</taxon>
        <taxon>Dothideomycetes</taxon>
        <taxon>Pleosporomycetidae</taxon>
        <taxon>Pleosporales</taxon>
        <taxon>Pleosporineae</taxon>
        <taxon>Leptosphaeriaceae</taxon>
        <taxon>Plenodomus</taxon>
        <taxon>Plenodomus lingam/Leptosphaeria maculans species complex</taxon>
    </lineage>
</organism>
<sequence>MDPHRQLVLLMCNNCVTVPSVDLPVWHIWPIYHLDNAPHRLQSIPLLRVAFFRLHIRKIWASISHSCLRLRWIISCKNSEPGQVRARRKSWPNQAADASALGIPHRYTKIRWNEQFGWPKETWLQSEPDLLLARVGGSHEFACKRDWEELQKTDDERRKDAVKSQGKAKFASVKEGSKDYIFEGSRHLDSARFEKMKKEKTLCNHTIPKTNAATSIHA</sequence>
<dbReference type="HOGENOM" id="CLU_1267095_0_0_1"/>
<protein>
    <submittedName>
        <fullName evidence="1">Predicted protein</fullName>
    </submittedName>
</protein>
<proteinExistence type="predicted"/>
<dbReference type="EMBL" id="FP929065">
    <property type="protein sequence ID" value="CBX90619.1"/>
    <property type="molecule type" value="Genomic_DNA"/>
</dbReference>
<gene>
    <name evidence="1" type="ORF">LEMA_P056530.1</name>
</gene>